<reference evidence="4" key="1">
    <citation type="journal article" date="2021" name="Nat. Commun.">
        <title>Genetic determinants of endophytism in the Arabidopsis root mycobiome.</title>
        <authorList>
            <person name="Mesny F."/>
            <person name="Miyauchi S."/>
            <person name="Thiergart T."/>
            <person name="Pickel B."/>
            <person name="Atanasova L."/>
            <person name="Karlsson M."/>
            <person name="Huettel B."/>
            <person name="Barry K.W."/>
            <person name="Haridas S."/>
            <person name="Chen C."/>
            <person name="Bauer D."/>
            <person name="Andreopoulos W."/>
            <person name="Pangilinan J."/>
            <person name="LaButti K."/>
            <person name="Riley R."/>
            <person name="Lipzen A."/>
            <person name="Clum A."/>
            <person name="Drula E."/>
            <person name="Henrissat B."/>
            <person name="Kohler A."/>
            <person name="Grigoriev I.V."/>
            <person name="Martin F.M."/>
            <person name="Hacquard S."/>
        </authorList>
    </citation>
    <scope>NUCLEOTIDE SEQUENCE</scope>
    <source>
        <strain evidence="4">FSSC 5 MPI-SDFR-AT-0091</strain>
    </source>
</reference>
<dbReference type="InterPro" id="IPR023410">
    <property type="entry name" value="14-3-3_domain"/>
</dbReference>
<evidence type="ECO:0000256" key="1">
    <source>
        <dbReference type="ARBA" id="ARBA00006141"/>
    </source>
</evidence>
<protein>
    <submittedName>
        <fullName evidence="4">14-3-3 domain-containing protein</fullName>
    </submittedName>
</protein>
<dbReference type="InterPro" id="IPR000308">
    <property type="entry name" value="14-3-3"/>
</dbReference>
<evidence type="ECO:0000256" key="2">
    <source>
        <dbReference type="PIRSR" id="PIRSR000868-1"/>
    </source>
</evidence>
<comment type="similarity">
    <text evidence="1">Belongs to the 14-3-3 family.</text>
</comment>
<gene>
    <name evidence="4" type="ORF">B0J15DRAFT_552707</name>
</gene>
<dbReference type="SUPFAM" id="SSF48445">
    <property type="entry name" value="14-3-3 protein"/>
    <property type="match status" value="1"/>
</dbReference>
<evidence type="ECO:0000259" key="3">
    <source>
        <dbReference type="SMART" id="SM00101"/>
    </source>
</evidence>
<dbReference type="Proteomes" id="UP000736672">
    <property type="component" value="Unassembled WGS sequence"/>
</dbReference>
<dbReference type="SMART" id="SM00101">
    <property type="entry name" value="14_3_3"/>
    <property type="match status" value="1"/>
</dbReference>
<dbReference type="EMBL" id="JAGTJS010000018">
    <property type="protein sequence ID" value="KAH7243845.1"/>
    <property type="molecule type" value="Genomic_DNA"/>
</dbReference>
<evidence type="ECO:0000313" key="4">
    <source>
        <dbReference type="EMBL" id="KAH7243845.1"/>
    </source>
</evidence>
<comment type="caution">
    <text evidence="4">The sequence shown here is derived from an EMBL/GenBank/DDBJ whole genome shotgun (WGS) entry which is preliminary data.</text>
</comment>
<dbReference type="PRINTS" id="PR00305">
    <property type="entry name" value="1433ZETA"/>
</dbReference>
<accession>A0A9P9GSD4</accession>
<dbReference type="Gene3D" id="1.20.190.20">
    <property type="entry name" value="14-3-3 domain"/>
    <property type="match status" value="1"/>
</dbReference>
<feature type="site" description="Interaction with phosphoserine on interacting protein" evidence="2">
    <location>
        <position position="128"/>
    </location>
</feature>
<organism evidence="4 5">
    <name type="scientific">Fusarium solani</name>
    <name type="common">Filamentous fungus</name>
    <dbReference type="NCBI Taxonomy" id="169388"/>
    <lineage>
        <taxon>Eukaryota</taxon>
        <taxon>Fungi</taxon>
        <taxon>Dikarya</taxon>
        <taxon>Ascomycota</taxon>
        <taxon>Pezizomycotina</taxon>
        <taxon>Sordariomycetes</taxon>
        <taxon>Hypocreomycetidae</taxon>
        <taxon>Hypocreales</taxon>
        <taxon>Nectriaceae</taxon>
        <taxon>Fusarium</taxon>
        <taxon>Fusarium solani species complex</taxon>
    </lineage>
</organism>
<dbReference type="PANTHER" id="PTHR18860">
    <property type="entry name" value="14-3-3 PROTEIN"/>
    <property type="match status" value="1"/>
</dbReference>
<dbReference type="AlphaFoldDB" id="A0A9P9GSD4"/>
<dbReference type="Pfam" id="PF00244">
    <property type="entry name" value="14-3-3"/>
    <property type="match status" value="1"/>
</dbReference>
<dbReference type="OrthoDB" id="5030476at2759"/>
<name>A0A9P9GSD4_FUSSL</name>
<dbReference type="PIRSF" id="PIRSF000868">
    <property type="entry name" value="14-3-3"/>
    <property type="match status" value="1"/>
</dbReference>
<proteinExistence type="inferred from homology"/>
<keyword evidence="5" id="KW-1185">Reference proteome</keyword>
<feature type="domain" description="14-3-3" evidence="3">
    <location>
        <begin position="3"/>
        <end position="240"/>
    </location>
</feature>
<evidence type="ECO:0000313" key="5">
    <source>
        <dbReference type="Proteomes" id="UP000736672"/>
    </source>
</evidence>
<feature type="site" description="Interaction with phosphoserine on interacting protein" evidence="2">
    <location>
        <position position="56"/>
    </location>
</feature>
<sequence>MQRNNHTFLAGLCGQAERYEDMVPHLKAVVNIGGELSVNERNLLAIAYKNVVGTRRASWRIISSIEQKQSRGNEKYIATIRGYRIKIENELETVCQDVLDLLDRSLIPNTGSDESKAFYYKMKGDYSRYLAEFASGEKRNFAITSAYKAYKIAVDIAQTELTATHPLRLGLALNFSVFYYEILNSRDGARYLAKHALDNGIAELDALTEESNSDSILIMHLLCANLTLWMSSDSGELEPPSS</sequence>
<dbReference type="InterPro" id="IPR036815">
    <property type="entry name" value="14-3-3_dom_sf"/>
</dbReference>